<proteinExistence type="predicted"/>
<evidence type="ECO:0000313" key="2">
    <source>
        <dbReference type="EMBL" id="AYV78485.1"/>
    </source>
</evidence>
<dbReference type="InterPro" id="IPR043905">
    <property type="entry name" value="DUF5771"/>
</dbReference>
<reference evidence="2" key="1">
    <citation type="submission" date="2018-10" db="EMBL/GenBank/DDBJ databases">
        <title>Hidden diversity of soil giant viruses.</title>
        <authorList>
            <person name="Schulz F."/>
            <person name="Alteio L."/>
            <person name="Goudeau D."/>
            <person name="Ryan E.M."/>
            <person name="Malmstrom R.R."/>
            <person name="Blanchard J."/>
            <person name="Woyke T."/>
        </authorList>
    </citation>
    <scope>NUCLEOTIDE SEQUENCE</scope>
    <source>
        <strain evidence="2">EDV1</strain>
    </source>
</reference>
<feature type="region of interest" description="Disordered" evidence="1">
    <location>
        <begin position="1"/>
        <end position="32"/>
    </location>
</feature>
<dbReference type="Pfam" id="PF19075">
    <property type="entry name" value="DUF5771"/>
    <property type="match status" value="1"/>
</dbReference>
<feature type="region of interest" description="Disordered" evidence="1">
    <location>
        <begin position="133"/>
        <end position="165"/>
    </location>
</feature>
<protein>
    <submittedName>
        <fullName evidence="2">Uncharacterized protein</fullName>
    </submittedName>
</protein>
<feature type="compositionally biased region" description="Basic residues" evidence="1">
    <location>
        <begin position="14"/>
        <end position="30"/>
    </location>
</feature>
<name>A0A3G4ZUB7_9VIRU</name>
<dbReference type="EMBL" id="MK072080">
    <property type="protein sequence ID" value="AYV78485.1"/>
    <property type="molecule type" value="Genomic_DNA"/>
</dbReference>
<evidence type="ECO:0000256" key="1">
    <source>
        <dbReference type="SAM" id="MobiDB-lite"/>
    </source>
</evidence>
<gene>
    <name evidence="2" type="ORF">Edafosvirus15_6</name>
</gene>
<organism evidence="2">
    <name type="scientific">Edafosvirus sp</name>
    <dbReference type="NCBI Taxonomy" id="2487765"/>
    <lineage>
        <taxon>Viruses</taxon>
        <taxon>Varidnaviria</taxon>
        <taxon>Bamfordvirae</taxon>
        <taxon>Nucleocytoviricota</taxon>
        <taxon>Megaviricetes</taxon>
        <taxon>Imitervirales</taxon>
        <taxon>Mimiviridae</taxon>
        <taxon>Klosneuvirinae</taxon>
    </lineage>
</organism>
<sequence>MSKKCSRGQTLRRGYSRHSYTKKSGSRVKASRVSSVCIKKRGQSRPSSVRIPIDKSHFLSKFGYGLHLPMQARRSALLKAIKSSGDPLRVLRRLVALRTFRKFERTKEAGEALNYNSLDDDVKWVQKKYRAIKPSRSKSIGGAKKRGSKRKSKKSTKKRSKRSRK</sequence>
<feature type="compositionally biased region" description="Basic residues" evidence="1">
    <location>
        <begin position="143"/>
        <end position="165"/>
    </location>
</feature>
<accession>A0A3G4ZUB7</accession>